<dbReference type="Gene3D" id="3.40.50.300">
    <property type="entry name" value="P-loop containing nucleotide triphosphate hydrolases"/>
    <property type="match status" value="1"/>
</dbReference>
<evidence type="ECO:0000256" key="2">
    <source>
        <dbReference type="ARBA" id="ARBA00022741"/>
    </source>
</evidence>
<feature type="compositionally biased region" description="Polar residues" evidence="3">
    <location>
        <begin position="1"/>
        <end position="13"/>
    </location>
</feature>
<feature type="region of interest" description="Disordered" evidence="3">
    <location>
        <begin position="1"/>
        <end position="24"/>
    </location>
</feature>
<proteinExistence type="inferred from homology"/>
<sequence>AKVSGDSETLSPVSSYSSDPLNDSSLPELRLVLLGRRGSGKSAAGNIILGREERTSPPDGQRCWSWCRDAAIATMSCSVGTQPDSRAAA</sequence>
<comment type="similarity">
    <text evidence="1">Belongs to the TRAFAC class TrmE-Era-EngA-EngB-Septin-like GTPase superfamily. AIG1/Toc34/Toc159-like paraseptin GTPase family. IAN subfamily.</text>
</comment>
<dbReference type="SUPFAM" id="SSF52540">
    <property type="entry name" value="P-loop containing nucleoside triphosphate hydrolases"/>
    <property type="match status" value="1"/>
</dbReference>
<feature type="compositionally biased region" description="Low complexity" evidence="3">
    <location>
        <begin position="14"/>
        <end position="24"/>
    </location>
</feature>
<dbReference type="AlphaFoldDB" id="A0A8C1L2K7"/>
<evidence type="ECO:0000313" key="5">
    <source>
        <dbReference type="Ensembl" id="ENSCCRP00010053917.1"/>
    </source>
</evidence>
<evidence type="ECO:0000259" key="4">
    <source>
        <dbReference type="Pfam" id="PF04548"/>
    </source>
</evidence>
<protein>
    <recommendedName>
        <fullName evidence="4">AIG1-type G domain-containing protein</fullName>
    </recommendedName>
</protein>
<keyword evidence="6" id="KW-1185">Reference proteome</keyword>
<dbReference type="InterPro" id="IPR006703">
    <property type="entry name" value="G_AIG1"/>
</dbReference>
<name>A0A8C1L2K7_CYPCA</name>
<evidence type="ECO:0000256" key="3">
    <source>
        <dbReference type="SAM" id="MobiDB-lite"/>
    </source>
</evidence>
<dbReference type="InterPro" id="IPR027417">
    <property type="entry name" value="P-loop_NTPase"/>
</dbReference>
<reference evidence="5" key="1">
    <citation type="submission" date="2025-08" db="UniProtKB">
        <authorList>
            <consortium name="Ensembl"/>
        </authorList>
    </citation>
    <scope>IDENTIFICATION</scope>
</reference>
<dbReference type="Pfam" id="PF04548">
    <property type="entry name" value="AIG1"/>
    <property type="match status" value="1"/>
</dbReference>
<accession>A0A8C1L2K7</accession>
<feature type="domain" description="AIG1-type G" evidence="4">
    <location>
        <begin position="29"/>
        <end position="56"/>
    </location>
</feature>
<organism evidence="5 6">
    <name type="scientific">Cyprinus carpio</name>
    <name type="common">Common carp</name>
    <dbReference type="NCBI Taxonomy" id="7962"/>
    <lineage>
        <taxon>Eukaryota</taxon>
        <taxon>Metazoa</taxon>
        <taxon>Chordata</taxon>
        <taxon>Craniata</taxon>
        <taxon>Vertebrata</taxon>
        <taxon>Euteleostomi</taxon>
        <taxon>Actinopterygii</taxon>
        <taxon>Neopterygii</taxon>
        <taxon>Teleostei</taxon>
        <taxon>Ostariophysi</taxon>
        <taxon>Cypriniformes</taxon>
        <taxon>Cyprinidae</taxon>
        <taxon>Cyprininae</taxon>
        <taxon>Cyprinus</taxon>
    </lineage>
</organism>
<evidence type="ECO:0000313" key="6">
    <source>
        <dbReference type="Proteomes" id="UP000694427"/>
    </source>
</evidence>
<evidence type="ECO:0000256" key="1">
    <source>
        <dbReference type="ARBA" id="ARBA00008535"/>
    </source>
</evidence>
<reference evidence="5" key="2">
    <citation type="submission" date="2025-09" db="UniProtKB">
        <authorList>
            <consortium name="Ensembl"/>
        </authorList>
    </citation>
    <scope>IDENTIFICATION</scope>
</reference>
<keyword evidence="2" id="KW-0547">Nucleotide-binding</keyword>
<dbReference type="GO" id="GO:0005525">
    <property type="term" value="F:GTP binding"/>
    <property type="evidence" value="ECO:0007669"/>
    <property type="project" value="InterPro"/>
</dbReference>
<dbReference type="Proteomes" id="UP000694427">
    <property type="component" value="Unplaced"/>
</dbReference>
<dbReference type="Ensembl" id="ENSCCRT00010059079.1">
    <property type="protein sequence ID" value="ENSCCRP00010053917.1"/>
    <property type="gene ID" value="ENSCCRG00010022820.1"/>
</dbReference>